<proteinExistence type="inferred from homology"/>
<protein>
    <submittedName>
        <fullName evidence="5">Myrosinase 3</fullName>
    </submittedName>
</protein>
<evidence type="ECO:0000256" key="2">
    <source>
        <dbReference type="ARBA" id="ARBA00022801"/>
    </source>
</evidence>
<keyword evidence="3" id="KW-0326">Glycosidase</keyword>
<evidence type="ECO:0000256" key="3">
    <source>
        <dbReference type="ARBA" id="ARBA00023295"/>
    </source>
</evidence>
<dbReference type="SUPFAM" id="SSF51445">
    <property type="entry name" value="(Trans)glycosidases"/>
    <property type="match status" value="1"/>
</dbReference>
<dbReference type="InterPro" id="IPR017853">
    <property type="entry name" value="GH"/>
</dbReference>
<reference evidence="5 6" key="1">
    <citation type="submission" date="2024-04" db="EMBL/GenBank/DDBJ databases">
        <title>Genome assembly C_amara_ONT_v2.</title>
        <authorList>
            <person name="Yant L."/>
            <person name="Moore C."/>
            <person name="Slenker M."/>
        </authorList>
    </citation>
    <scope>NUCLEOTIDE SEQUENCE [LARGE SCALE GENOMIC DNA]</scope>
    <source>
        <tissue evidence="5">Leaf</tissue>
    </source>
</reference>
<organism evidence="5 6">
    <name type="scientific">Cardamine amara subsp. amara</name>
    <dbReference type="NCBI Taxonomy" id="228776"/>
    <lineage>
        <taxon>Eukaryota</taxon>
        <taxon>Viridiplantae</taxon>
        <taxon>Streptophyta</taxon>
        <taxon>Embryophyta</taxon>
        <taxon>Tracheophyta</taxon>
        <taxon>Spermatophyta</taxon>
        <taxon>Magnoliopsida</taxon>
        <taxon>eudicotyledons</taxon>
        <taxon>Gunneridae</taxon>
        <taxon>Pentapetalae</taxon>
        <taxon>rosids</taxon>
        <taxon>malvids</taxon>
        <taxon>Brassicales</taxon>
        <taxon>Brassicaceae</taxon>
        <taxon>Cardamineae</taxon>
        <taxon>Cardamine</taxon>
    </lineage>
</organism>
<keyword evidence="6" id="KW-1185">Reference proteome</keyword>
<dbReference type="Proteomes" id="UP001558713">
    <property type="component" value="Unassembled WGS sequence"/>
</dbReference>
<evidence type="ECO:0000313" key="6">
    <source>
        <dbReference type="Proteomes" id="UP001558713"/>
    </source>
</evidence>
<dbReference type="Gene3D" id="3.20.20.80">
    <property type="entry name" value="Glycosidases"/>
    <property type="match status" value="1"/>
</dbReference>
<dbReference type="AlphaFoldDB" id="A0ABD0ZX71"/>
<evidence type="ECO:0000256" key="4">
    <source>
        <dbReference type="RuleBase" id="RU003690"/>
    </source>
</evidence>
<dbReference type="InterPro" id="IPR001360">
    <property type="entry name" value="Glyco_hydro_1"/>
</dbReference>
<dbReference type="PANTHER" id="PTHR10353">
    <property type="entry name" value="GLYCOSYL HYDROLASE"/>
    <property type="match status" value="1"/>
</dbReference>
<comment type="similarity">
    <text evidence="1 4">Belongs to the glycosyl hydrolase 1 family.</text>
</comment>
<evidence type="ECO:0000313" key="5">
    <source>
        <dbReference type="EMBL" id="KAL1198441.1"/>
    </source>
</evidence>
<dbReference type="PANTHER" id="PTHR10353:SF137">
    <property type="entry name" value="MYROSINASE 3-RELATED"/>
    <property type="match status" value="1"/>
</dbReference>
<dbReference type="GO" id="GO:0004553">
    <property type="term" value="F:hydrolase activity, hydrolyzing O-glycosyl compounds"/>
    <property type="evidence" value="ECO:0007669"/>
    <property type="project" value="UniProtKB-ARBA"/>
</dbReference>
<gene>
    <name evidence="5" type="ORF">V5N11_008914</name>
</gene>
<accession>A0ABD0ZX71</accession>
<keyword evidence="2" id="KW-0378">Hydrolase</keyword>
<dbReference type="EMBL" id="JBANAX010000666">
    <property type="protein sequence ID" value="KAL1198441.1"/>
    <property type="molecule type" value="Genomic_DNA"/>
</dbReference>
<name>A0ABD0ZX71_CARAN</name>
<evidence type="ECO:0000256" key="1">
    <source>
        <dbReference type="ARBA" id="ARBA00010838"/>
    </source>
</evidence>
<dbReference type="Pfam" id="PF00232">
    <property type="entry name" value="Glyco_hydro_1"/>
    <property type="match status" value="1"/>
</dbReference>
<comment type="caution">
    <text evidence="5">The sequence shown here is derived from an EMBL/GenBank/DDBJ whole genome shotgun (WGS) entry which is preliminary data.</text>
</comment>
<sequence length="110" mass="12957">MVTRWFVPYNSTQTNKDATERNKEFFLGWFMEPLTKGKYPYIMRELVGEQLPEFNETEAKLVKGSYDFLGINYYQTQYVYAIPANPPDRLSIMNDLLIFLDQHPHTPLGL</sequence>